<dbReference type="Gene3D" id="1.10.510.10">
    <property type="entry name" value="Transferase(Phosphotransferase) domain 1"/>
    <property type="match status" value="1"/>
</dbReference>
<dbReference type="PROSITE" id="PS50011">
    <property type="entry name" value="PROTEIN_KINASE_DOM"/>
    <property type="match status" value="1"/>
</dbReference>
<dbReference type="Gene3D" id="3.90.1580.10">
    <property type="entry name" value="paralog of FGE (formylglycine-generating enzyme)"/>
    <property type="match status" value="1"/>
</dbReference>
<dbReference type="GO" id="GO:0004672">
    <property type="term" value="F:protein kinase activity"/>
    <property type="evidence" value="ECO:0007669"/>
    <property type="project" value="InterPro"/>
</dbReference>
<dbReference type="InterPro" id="IPR008271">
    <property type="entry name" value="Ser/Thr_kinase_AS"/>
</dbReference>
<dbReference type="Pfam" id="PF03781">
    <property type="entry name" value="FGE-sulfatase"/>
    <property type="match status" value="1"/>
</dbReference>
<dbReference type="SUPFAM" id="SSF56436">
    <property type="entry name" value="C-type lectin-like"/>
    <property type="match status" value="1"/>
</dbReference>
<evidence type="ECO:0000256" key="4">
    <source>
        <dbReference type="SAM" id="Phobius"/>
    </source>
</evidence>
<proteinExistence type="predicted"/>
<dbReference type="RefSeq" id="WP_105020424.1">
    <property type="nucleotide sequence ID" value="NZ_MSCM01000001.1"/>
</dbReference>
<dbReference type="InterPro" id="IPR005532">
    <property type="entry name" value="SUMF_dom"/>
</dbReference>
<keyword evidence="4" id="KW-1133">Transmembrane helix</keyword>
<organism evidence="6 7">
    <name type="scientific">Polaribacter glomeratus</name>
    <dbReference type="NCBI Taxonomy" id="102"/>
    <lineage>
        <taxon>Bacteria</taxon>
        <taxon>Pseudomonadati</taxon>
        <taxon>Bacteroidota</taxon>
        <taxon>Flavobacteriia</taxon>
        <taxon>Flavobacteriales</taxon>
        <taxon>Flavobacteriaceae</taxon>
    </lineage>
</organism>
<dbReference type="InterPro" id="IPR042095">
    <property type="entry name" value="SUMF_sf"/>
</dbReference>
<dbReference type="GO" id="GO:0120147">
    <property type="term" value="F:formylglycine-generating oxidase activity"/>
    <property type="evidence" value="ECO:0007669"/>
    <property type="project" value="TreeGrafter"/>
</dbReference>
<dbReference type="InterPro" id="IPR016187">
    <property type="entry name" value="CTDL_fold"/>
</dbReference>
<dbReference type="GO" id="GO:0005524">
    <property type="term" value="F:ATP binding"/>
    <property type="evidence" value="ECO:0007669"/>
    <property type="project" value="UniProtKB-UniRule"/>
</dbReference>
<keyword evidence="7" id="KW-1185">Reference proteome</keyword>
<dbReference type="Proteomes" id="UP000239068">
    <property type="component" value="Unassembled WGS sequence"/>
</dbReference>
<dbReference type="OrthoDB" id="9813021at2"/>
<evidence type="ECO:0000256" key="1">
    <source>
        <dbReference type="ARBA" id="ARBA00022741"/>
    </source>
</evidence>
<gene>
    <name evidence="6" type="ORF">BTO16_04385</name>
</gene>
<evidence type="ECO:0000256" key="3">
    <source>
        <dbReference type="PROSITE-ProRule" id="PRU10141"/>
    </source>
</evidence>
<name>A0A2S7WW77_9FLAO</name>
<evidence type="ECO:0000313" key="6">
    <source>
        <dbReference type="EMBL" id="PQJ81854.1"/>
    </source>
</evidence>
<comment type="caution">
    <text evidence="6">The sequence shown here is derived from an EMBL/GenBank/DDBJ whole genome shotgun (WGS) entry which is preliminary data.</text>
</comment>
<keyword evidence="2 3" id="KW-0067">ATP-binding</keyword>
<feature type="binding site" evidence="3">
    <location>
        <position position="42"/>
    </location>
    <ligand>
        <name>ATP</name>
        <dbReference type="ChEBI" id="CHEBI:30616"/>
    </ligand>
</feature>
<dbReference type="PROSITE" id="PS00108">
    <property type="entry name" value="PROTEIN_KINASE_ST"/>
    <property type="match status" value="1"/>
</dbReference>
<sequence>MTQEEFINRYQFSTKTDKVGGGSFGTVYKAYDNILHREVAIKISEVKQVGDKEFSLLEEFKAISNVPANKYIANYEDVYRFETFTGVFDYGIMQYYASGNLSHYLKNNEVSLEKRESITKGILEGIGFLHKHKVVHRDLKPSNILVVNRQGNITPLITDFGLSKQAEADGKASRFTNSFAGGTLQYSSPEQLKGLPLKLNTDLWSFGVIAYEILTGKTLFDAESQTTASAEWQNTITQKILHADVNDEIKSLSANWQKVVHHCLERDVNKRAQSAIALLILLKGEEILTKPVVEESKVIVQKSIIAKNDATIIKDNSQEKKASKETTQKTSTTNDDVTIIKVKEKEVAEKFVKKESIKNKTPLNWKIPTYIVSILLIGFLAILGYKNRSQKNILVKKNDSIAYKKALNLKSVQGYKTYRENFPKGIFVLTSLKKEDSLAFINAKDSFTNQSLLLYKKEYPFGMYNVIIDTLLQQIKDNIIVKKKLRIELVNINRGSFIMGCKSKCFGTISDQASPSHKVTLSNYRMSKYEITKGQFETFVKSTNYITTAEKAGFSYVFTEKESYVKKSGVNWRHNVTGTKQQPNKHPVIHVSWFDAVAFSEWAGGRLPTEAEWEFAAKGGNFNEDFKYSGSNNVDTIAWFKDNSNNNTHPVGLKQPNKLGFYDMTGNVQEWCGDWYHLYASKEQIDPKGEKTSWQRVIRSDNFTVTKPFLFKTFDRESNNADFSYYGLGFRVAFN</sequence>
<keyword evidence="4" id="KW-0812">Transmembrane</keyword>
<feature type="domain" description="Protein kinase" evidence="5">
    <location>
        <begin position="13"/>
        <end position="288"/>
    </location>
</feature>
<feature type="transmembrane region" description="Helical" evidence="4">
    <location>
        <begin position="367"/>
        <end position="385"/>
    </location>
</feature>
<dbReference type="CDD" id="cd14014">
    <property type="entry name" value="STKc_PknB_like"/>
    <property type="match status" value="1"/>
</dbReference>
<dbReference type="PANTHER" id="PTHR23150:SF19">
    <property type="entry name" value="FORMYLGLYCINE-GENERATING ENZYME"/>
    <property type="match status" value="1"/>
</dbReference>
<dbReference type="EMBL" id="MSCM01000001">
    <property type="protein sequence ID" value="PQJ81854.1"/>
    <property type="molecule type" value="Genomic_DNA"/>
</dbReference>
<dbReference type="InterPro" id="IPR000719">
    <property type="entry name" value="Prot_kinase_dom"/>
</dbReference>
<dbReference type="AlphaFoldDB" id="A0A2S7WW77"/>
<evidence type="ECO:0000256" key="2">
    <source>
        <dbReference type="ARBA" id="ARBA00022840"/>
    </source>
</evidence>
<keyword evidence="1 3" id="KW-0547">Nucleotide-binding</keyword>
<evidence type="ECO:0000313" key="7">
    <source>
        <dbReference type="Proteomes" id="UP000239068"/>
    </source>
</evidence>
<dbReference type="SMART" id="SM00220">
    <property type="entry name" value="S_TKc"/>
    <property type="match status" value="1"/>
</dbReference>
<dbReference type="PANTHER" id="PTHR23150">
    <property type="entry name" value="SULFATASE MODIFYING FACTOR 1, 2"/>
    <property type="match status" value="1"/>
</dbReference>
<keyword evidence="4" id="KW-0472">Membrane</keyword>
<evidence type="ECO:0000259" key="5">
    <source>
        <dbReference type="PROSITE" id="PS50011"/>
    </source>
</evidence>
<dbReference type="Pfam" id="PF00069">
    <property type="entry name" value="Pkinase"/>
    <property type="match status" value="1"/>
</dbReference>
<dbReference type="InterPro" id="IPR017441">
    <property type="entry name" value="Protein_kinase_ATP_BS"/>
</dbReference>
<dbReference type="SUPFAM" id="SSF56112">
    <property type="entry name" value="Protein kinase-like (PK-like)"/>
    <property type="match status" value="1"/>
</dbReference>
<reference evidence="6 7" key="1">
    <citation type="submission" date="2016-12" db="EMBL/GenBank/DDBJ databases">
        <title>Trade-off between light-utilization and light-protection in marine flavobacteria.</title>
        <authorList>
            <person name="Kumagai Y."/>
            <person name="Yoshizawa S."/>
            <person name="Kogure K."/>
            <person name="Iwasaki W."/>
        </authorList>
    </citation>
    <scope>NUCLEOTIDE SEQUENCE [LARGE SCALE GENOMIC DNA]</scope>
    <source>
        <strain evidence="6 7">ATCC 43844</strain>
    </source>
</reference>
<dbReference type="InterPro" id="IPR011009">
    <property type="entry name" value="Kinase-like_dom_sf"/>
</dbReference>
<protein>
    <recommendedName>
        <fullName evidence="5">Protein kinase domain-containing protein</fullName>
    </recommendedName>
</protein>
<dbReference type="PROSITE" id="PS00107">
    <property type="entry name" value="PROTEIN_KINASE_ATP"/>
    <property type="match status" value="1"/>
</dbReference>
<accession>A0A2S7WW77</accession>
<dbReference type="InterPro" id="IPR051043">
    <property type="entry name" value="Sulfatase_Mod_Factor_Kinase"/>
</dbReference>